<protein>
    <submittedName>
        <fullName evidence="1">Uncharacterized protein</fullName>
    </submittedName>
</protein>
<name>A0ABQ5FNM3_9ASTR</name>
<sequence length="135" mass="15262">MHSSTRPCSAVTRGLRVIASTLCGFVRALVAVDNAGVFSAHGEELSWLVRRCLQLIWSTLLLFVSNLPRILYLYWSVSLGRCLFRGLAGILERILPELLEIALGYRKKLSALSTYAPYYERVLPFARGCGERHYR</sequence>
<reference evidence="1" key="1">
    <citation type="journal article" date="2022" name="Int. J. Mol. Sci.">
        <title>Draft Genome of Tanacetum Coccineum: Genomic Comparison of Closely Related Tanacetum-Family Plants.</title>
        <authorList>
            <person name="Yamashiro T."/>
            <person name="Shiraishi A."/>
            <person name="Nakayama K."/>
            <person name="Satake H."/>
        </authorList>
    </citation>
    <scope>NUCLEOTIDE SEQUENCE</scope>
</reference>
<dbReference type="Proteomes" id="UP001151760">
    <property type="component" value="Unassembled WGS sequence"/>
</dbReference>
<evidence type="ECO:0000313" key="2">
    <source>
        <dbReference type="Proteomes" id="UP001151760"/>
    </source>
</evidence>
<evidence type="ECO:0000313" key="1">
    <source>
        <dbReference type="EMBL" id="GJT64087.1"/>
    </source>
</evidence>
<proteinExistence type="predicted"/>
<accession>A0ABQ5FNM3</accession>
<comment type="caution">
    <text evidence="1">The sequence shown here is derived from an EMBL/GenBank/DDBJ whole genome shotgun (WGS) entry which is preliminary data.</text>
</comment>
<keyword evidence="2" id="KW-1185">Reference proteome</keyword>
<dbReference type="EMBL" id="BQNB010017513">
    <property type="protein sequence ID" value="GJT64087.1"/>
    <property type="molecule type" value="Genomic_DNA"/>
</dbReference>
<organism evidence="1 2">
    <name type="scientific">Tanacetum coccineum</name>
    <dbReference type="NCBI Taxonomy" id="301880"/>
    <lineage>
        <taxon>Eukaryota</taxon>
        <taxon>Viridiplantae</taxon>
        <taxon>Streptophyta</taxon>
        <taxon>Embryophyta</taxon>
        <taxon>Tracheophyta</taxon>
        <taxon>Spermatophyta</taxon>
        <taxon>Magnoliopsida</taxon>
        <taxon>eudicotyledons</taxon>
        <taxon>Gunneridae</taxon>
        <taxon>Pentapetalae</taxon>
        <taxon>asterids</taxon>
        <taxon>campanulids</taxon>
        <taxon>Asterales</taxon>
        <taxon>Asteraceae</taxon>
        <taxon>Asteroideae</taxon>
        <taxon>Anthemideae</taxon>
        <taxon>Anthemidinae</taxon>
        <taxon>Tanacetum</taxon>
    </lineage>
</organism>
<reference evidence="1" key="2">
    <citation type="submission" date="2022-01" db="EMBL/GenBank/DDBJ databases">
        <authorList>
            <person name="Yamashiro T."/>
            <person name="Shiraishi A."/>
            <person name="Satake H."/>
            <person name="Nakayama K."/>
        </authorList>
    </citation>
    <scope>NUCLEOTIDE SEQUENCE</scope>
</reference>
<gene>
    <name evidence="1" type="ORF">Tco_1015567</name>
</gene>